<dbReference type="Proteomes" id="UP001165427">
    <property type="component" value="Unassembled WGS sequence"/>
</dbReference>
<accession>A0AA41R8Y6</accession>
<name>A0AA41R8Y6_9BACT</name>
<evidence type="ECO:0000313" key="3">
    <source>
        <dbReference type="Proteomes" id="UP001165427"/>
    </source>
</evidence>
<proteinExistence type="predicted"/>
<keyword evidence="3" id="KW-1185">Reference proteome</keyword>
<dbReference type="EMBL" id="JALJRB010000061">
    <property type="protein sequence ID" value="MCJ8503186.1"/>
    <property type="molecule type" value="Genomic_DNA"/>
</dbReference>
<feature type="signal peptide" evidence="1">
    <location>
        <begin position="1"/>
        <end position="22"/>
    </location>
</feature>
<reference evidence="2" key="1">
    <citation type="submission" date="2022-04" db="EMBL/GenBank/DDBJ databases">
        <title>Desulfatitalea alkaliphila sp. nov., a novel anaerobic sulfate-reducing bacterium isolated from terrestrial mud volcano, Taman Peninsula, Russia.</title>
        <authorList>
            <person name="Khomyakova M.A."/>
            <person name="Merkel A.Y."/>
            <person name="Slobodkin A.I."/>
        </authorList>
    </citation>
    <scope>NUCLEOTIDE SEQUENCE</scope>
    <source>
        <strain evidence="2">M08but</strain>
    </source>
</reference>
<evidence type="ECO:0000313" key="2">
    <source>
        <dbReference type="EMBL" id="MCJ8503186.1"/>
    </source>
</evidence>
<dbReference type="RefSeq" id="WP_246915189.1">
    <property type="nucleotide sequence ID" value="NZ_JALJRB010000061.1"/>
</dbReference>
<feature type="chain" id="PRO_5041210012" evidence="1">
    <location>
        <begin position="23"/>
        <end position="248"/>
    </location>
</feature>
<evidence type="ECO:0000256" key="1">
    <source>
        <dbReference type="SAM" id="SignalP"/>
    </source>
</evidence>
<sequence length="248" mass="27600">MKKYLSLLLLSTFILFIFPVTSNCQTIIDGSCTVIFAIQDPYCVPLLNMTYDFQVGTRFFGSISGLSCSEINKLKNEIYETYLTVKTGSNNLYDALNSRIIKTQESLSNIEYVLEQNQRSLTDDEWNVVLSTFLVYMSGVELGYVIATSGLLTGGAAVGIVGVSAGLYLIYKGCTGHTDRLFAIRHIKKSVYLHRDLIENDKSKLNSSIPLNYTDAIKTFNGLCNIVRNNCMPCTGPPESPSSLHFYK</sequence>
<gene>
    <name evidence="2" type="ORF">MRX98_21615</name>
</gene>
<organism evidence="2 3">
    <name type="scientific">Desulfatitalea alkaliphila</name>
    <dbReference type="NCBI Taxonomy" id="2929485"/>
    <lineage>
        <taxon>Bacteria</taxon>
        <taxon>Pseudomonadati</taxon>
        <taxon>Thermodesulfobacteriota</taxon>
        <taxon>Desulfobacteria</taxon>
        <taxon>Desulfobacterales</taxon>
        <taxon>Desulfosarcinaceae</taxon>
        <taxon>Desulfatitalea</taxon>
    </lineage>
</organism>
<protein>
    <submittedName>
        <fullName evidence="2">Uncharacterized protein</fullName>
    </submittedName>
</protein>
<keyword evidence="1" id="KW-0732">Signal</keyword>
<dbReference type="AlphaFoldDB" id="A0AA41R8Y6"/>
<comment type="caution">
    <text evidence="2">The sequence shown here is derived from an EMBL/GenBank/DDBJ whole genome shotgun (WGS) entry which is preliminary data.</text>
</comment>